<sequence length="143" mass="16200">MNSSSKAVNSSAIKLEIKRYDSLQSAIVRLAKQFERVEDQQLRSGLKVYLHGIQAAIPMAAGCNLLCGPLPVYRCANCPQSHFLSDKQGLHVHSHLRFHKVLLMKRLSFSEIEGATSRLEVIIIEEDVVVGRCQEDREEKRKR</sequence>
<keyword evidence="2" id="KW-1185">Reference proteome</keyword>
<evidence type="ECO:0000313" key="2">
    <source>
        <dbReference type="Proteomes" id="UP001153269"/>
    </source>
</evidence>
<dbReference type="AlphaFoldDB" id="A0A9N7ZAB6"/>
<proteinExistence type="predicted"/>
<evidence type="ECO:0000313" key="1">
    <source>
        <dbReference type="EMBL" id="CAB1455672.1"/>
    </source>
</evidence>
<name>A0A9N7ZAB6_PLEPL</name>
<gene>
    <name evidence="1" type="ORF">PLEPLA_LOCUS43453</name>
</gene>
<dbReference type="EMBL" id="CADEAL010004266">
    <property type="protein sequence ID" value="CAB1455672.1"/>
    <property type="molecule type" value="Genomic_DNA"/>
</dbReference>
<reference evidence="1" key="1">
    <citation type="submission" date="2020-03" db="EMBL/GenBank/DDBJ databases">
        <authorList>
            <person name="Weist P."/>
        </authorList>
    </citation>
    <scope>NUCLEOTIDE SEQUENCE</scope>
</reference>
<dbReference type="Proteomes" id="UP001153269">
    <property type="component" value="Unassembled WGS sequence"/>
</dbReference>
<organism evidence="1 2">
    <name type="scientific">Pleuronectes platessa</name>
    <name type="common">European plaice</name>
    <dbReference type="NCBI Taxonomy" id="8262"/>
    <lineage>
        <taxon>Eukaryota</taxon>
        <taxon>Metazoa</taxon>
        <taxon>Chordata</taxon>
        <taxon>Craniata</taxon>
        <taxon>Vertebrata</taxon>
        <taxon>Euteleostomi</taxon>
        <taxon>Actinopterygii</taxon>
        <taxon>Neopterygii</taxon>
        <taxon>Teleostei</taxon>
        <taxon>Neoteleostei</taxon>
        <taxon>Acanthomorphata</taxon>
        <taxon>Carangaria</taxon>
        <taxon>Pleuronectiformes</taxon>
        <taxon>Pleuronectoidei</taxon>
        <taxon>Pleuronectidae</taxon>
        <taxon>Pleuronectes</taxon>
    </lineage>
</organism>
<accession>A0A9N7ZAB6</accession>
<protein>
    <submittedName>
        <fullName evidence="1">Uncharacterized protein</fullName>
    </submittedName>
</protein>
<comment type="caution">
    <text evidence="1">The sequence shown here is derived from an EMBL/GenBank/DDBJ whole genome shotgun (WGS) entry which is preliminary data.</text>
</comment>